<dbReference type="Proteomes" id="UP000007800">
    <property type="component" value="Unassembled WGS sequence"/>
</dbReference>
<keyword evidence="3" id="KW-1185">Reference proteome</keyword>
<dbReference type="SMART" id="SM00212">
    <property type="entry name" value="UBCc"/>
    <property type="match status" value="1"/>
</dbReference>
<dbReference type="OrthoDB" id="7851174at2759"/>
<organism evidence="3">
    <name type="scientific">Perkinsus marinus (strain ATCC 50983 / TXsc)</name>
    <dbReference type="NCBI Taxonomy" id="423536"/>
    <lineage>
        <taxon>Eukaryota</taxon>
        <taxon>Sar</taxon>
        <taxon>Alveolata</taxon>
        <taxon>Perkinsozoa</taxon>
        <taxon>Perkinsea</taxon>
        <taxon>Perkinsida</taxon>
        <taxon>Perkinsidae</taxon>
        <taxon>Perkinsus</taxon>
    </lineage>
</organism>
<evidence type="ECO:0000259" key="1">
    <source>
        <dbReference type="PROSITE" id="PS50127"/>
    </source>
</evidence>
<gene>
    <name evidence="2" type="ORF">Pmar_PMAR005535</name>
</gene>
<dbReference type="EMBL" id="GG674574">
    <property type="protein sequence ID" value="EER14045.1"/>
    <property type="molecule type" value="Genomic_DNA"/>
</dbReference>
<protein>
    <submittedName>
        <fullName evidence="2">Ubiquitin-conjugating enzyme e2, putative</fullName>
    </submittedName>
</protein>
<dbReference type="SUPFAM" id="SSF54495">
    <property type="entry name" value="UBC-like"/>
    <property type="match status" value="1"/>
</dbReference>
<reference evidence="2 3" key="1">
    <citation type="submission" date="2008-07" db="EMBL/GenBank/DDBJ databases">
        <authorList>
            <person name="El-Sayed N."/>
            <person name="Caler E."/>
            <person name="Inman J."/>
            <person name="Amedeo P."/>
            <person name="Hass B."/>
            <person name="Wortman J."/>
        </authorList>
    </citation>
    <scope>NUCLEOTIDE SEQUENCE [LARGE SCALE GENOMIC DNA]</scope>
    <source>
        <strain evidence="3">ATCC 50983 / TXsc</strain>
    </source>
</reference>
<dbReference type="PROSITE" id="PS50127">
    <property type="entry name" value="UBC_2"/>
    <property type="match status" value="1"/>
</dbReference>
<dbReference type="GeneID" id="9059840"/>
<dbReference type="InterPro" id="IPR000608">
    <property type="entry name" value="UBC"/>
</dbReference>
<dbReference type="RefSeq" id="XP_002782250.1">
    <property type="nucleotide sequence ID" value="XM_002782204.1"/>
</dbReference>
<dbReference type="Gene3D" id="3.10.110.10">
    <property type="entry name" value="Ubiquitin Conjugating Enzyme"/>
    <property type="match status" value="1"/>
</dbReference>
<proteinExistence type="predicted"/>
<dbReference type="AlphaFoldDB" id="C5KN91"/>
<evidence type="ECO:0000313" key="3">
    <source>
        <dbReference type="Proteomes" id="UP000007800"/>
    </source>
</evidence>
<evidence type="ECO:0000313" key="2">
    <source>
        <dbReference type="EMBL" id="EER14045.1"/>
    </source>
</evidence>
<dbReference type="InParanoid" id="C5KN91"/>
<dbReference type="PANTHER" id="PTHR24068">
    <property type="entry name" value="UBIQUITIN-CONJUGATING ENZYME E2"/>
    <property type="match status" value="1"/>
</dbReference>
<dbReference type="Pfam" id="PF00179">
    <property type="entry name" value="UQ_con"/>
    <property type="match status" value="1"/>
</dbReference>
<sequence length="159" mass="17763">MAAEARQMERDKIDGVTARERAGQSLLLLIGPRCRSSISKLDAPLGDGRGRICMDILKADHWSPLLTLQTVLLSLISLLADPNTGDPLNLEASDELEHFPEVFQRKARQWTVDHAYHKGRIVRPRHEDSNAYLQCDPAGQVVDEDEALAMAFQHSLRSP</sequence>
<feature type="domain" description="UBC core" evidence="1">
    <location>
        <begin position="1"/>
        <end position="116"/>
    </location>
</feature>
<dbReference type="InterPro" id="IPR016135">
    <property type="entry name" value="UBQ-conjugating_enzyme/RWD"/>
</dbReference>
<accession>C5KN91</accession>
<name>C5KN91_PERM5</name>